<dbReference type="Pfam" id="PF26575">
    <property type="entry name" value="HHO5_N"/>
    <property type="match status" value="1"/>
</dbReference>
<proteinExistence type="predicted"/>
<feature type="compositionally biased region" description="Low complexity" evidence="7">
    <location>
        <begin position="344"/>
        <end position="361"/>
    </location>
</feature>
<keyword evidence="2" id="KW-0805">Transcription regulation</keyword>
<comment type="subcellular location">
    <subcellularLocation>
        <location evidence="1">Nucleus</location>
    </subcellularLocation>
</comment>
<feature type="compositionally biased region" description="Low complexity" evidence="7">
    <location>
        <begin position="167"/>
        <end position="182"/>
    </location>
</feature>
<keyword evidence="6" id="KW-0175">Coiled coil</keyword>
<dbReference type="GO" id="GO:0005634">
    <property type="term" value="C:nucleus"/>
    <property type="evidence" value="ECO:0007669"/>
    <property type="project" value="UniProtKB-SubCell"/>
</dbReference>
<dbReference type="GO" id="GO:0003677">
    <property type="term" value="F:DNA binding"/>
    <property type="evidence" value="ECO:0007669"/>
    <property type="project" value="UniProtKB-KW"/>
</dbReference>
<dbReference type="Gene3D" id="1.10.10.60">
    <property type="entry name" value="Homeodomain-like"/>
    <property type="match status" value="1"/>
</dbReference>
<evidence type="ECO:0000256" key="1">
    <source>
        <dbReference type="ARBA" id="ARBA00004123"/>
    </source>
</evidence>
<evidence type="ECO:0000313" key="10">
    <source>
        <dbReference type="Proteomes" id="UP000325577"/>
    </source>
</evidence>
<dbReference type="OrthoDB" id="1908613at2759"/>
<feature type="compositionally biased region" description="Basic and acidic residues" evidence="7">
    <location>
        <begin position="191"/>
        <end position="202"/>
    </location>
</feature>
<evidence type="ECO:0000256" key="2">
    <source>
        <dbReference type="ARBA" id="ARBA00023015"/>
    </source>
</evidence>
<accession>A0A5J5ATM0</accession>
<keyword evidence="10" id="KW-1185">Reference proteome</keyword>
<keyword evidence="3" id="KW-0238">DNA-binding</keyword>
<dbReference type="InterPro" id="IPR044787">
    <property type="entry name" value="HHO5-like"/>
</dbReference>
<dbReference type="GO" id="GO:0003700">
    <property type="term" value="F:DNA-binding transcription factor activity"/>
    <property type="evidence" value="ECO:0007669"/>
    <property type="project" value="InterPro"/>
</dbReference>
<dbReference type="NCBIfam" id="TIGR01557">
    <property type="entry name" value="myb_SHAQKYF"/>
    <property type="match status" value="1"/>
</dbReference>
<evidence type="ECO:0000256" key="3">
    <source>
        <dbReference type="ARBA" id="ARBA00023125"/>
    </source>
</evidence>
<keyword evidence="5" id="KW-0539">Nucleus</keyword>
<dbReference type="SUPFAM" id="SSF46689">
    <property type="entry name" value="Homeodomain-like"/>
    <property type="match status" value="1"/>
</dbReference>
<dbReference type="EMBL" id="CM018042">
    <property type="protein sequence ID" value="KAA8532737.1"/>
    <property type="molecule type" value="Genomic_DNA"/>
</dbReference>
<dbReference type="InterPro" id="IPR006447">
    <property type="entry name" value="Myb_dom_plants"/>
</dbReference>
<evidence type="ECO:0000259" key="8">
    <source>
        <dbReference type="PROSITE" id="PS51294"/>
    </source>
</evidence>
<dbReference type="PANTHER" id="PTHR31003">
    <property type="entry name" value="MYB FAMILY TRANSCRIPTION FACTOR"/>
    <property type="match status" value="1"/>
</dbReference>
<sequence>MKNSNSTEKMQRCREYIEALEEERRKIQVFQRELPLCLELVSQAIDASRKQLSGTTTEYFVGQSECTSSDGPVLEEFMPIKKTPSPEDEQQSHKPKNNSSKNNDKLSKKSDWLRSVQLWNQTPDEPIKEDSSPGKVSVMEVKRDGSGAFHPFTREKNVGKTPTLMGSTSPPSAVSAAAASSTGEDGGCGGDRSKKEEKEGSRKTRRNWSPDLHRRFLHILEELGGCHVATPKQIRELMKVDGLTNDEVKSHLQKYRLHTRRPNHSIHNNSQAPQLVVVGGIWVPTPEYATSGVSTPNGIYTPIAAPPPLPRPQSSASQTQRQHHKQSKQLHPDESGSHSDGGVHSNSPATSSSTHTTTASPRHFSFTC</sequence>
<dbReference type="Pfam" id="PF00249">
    <property type="entry name" value="Myb_DNA-binding"/>
    <property type="match status" value="1"/>
</dbReference>
<dbReference type="AlphaFoldDB" id="A0A5J5ATM0"/>
<feature type="compositionally biased region" description="Basic and acidic residues" evidence="7">
    <location>
        <begin position="102"/>
        <end position="112"/>
    </location>
</feature>
<dbReference type="InterPro" id="IPR058673">
    <property type="entry name" value="HHO5-like_N"/>
</dbReference>
<dbReference type="PROSITE" id="PS51294">
    <property type="entry name" value="HTH_MYB"/>
    <property type="match status" value="1"/>
</dbReference>
<dbReference type="InterPro" id="IPR001005">
    <property type="entry name" value="SANT/Myb"/>
</dbReference>
<evidence type="ECO:0000256" key="7">
    <source>
        <dbReference type="SAM" id="MobiDB-lite"/>
    </source>
</evidence>
<organism evidence="9 10">
    <name type="scientific">Nyssa sinensis</name>
    <dbReference type="NCBI Taxonomy" id="561372"/>
    <lineage>
        <taxon>Eukaryota</taxon>
        <taxon>Viridiplantae</taxon>
        <taxon>Streptophyta</taxon>
        <taxon>Embryophyta</taxon>
        <taxon>Tracheophyta</taxon>
        <taxon>Spermatophyta</taxon>
        <taxon>Magnoliopsida</taxon>
        <taxon>eudicotyledons</taxon>
        <taxon>Gunneridae</taxon>
        <taxon>Pentapetalae</taxon>
        <taxon>asterids</taxon>
        <taxon>Cornales</taxon>
        <taxon>Nyssaceae</taxon>
        <taxon>Nyssa</taxon>
    </lineage>
</organism>
<dbReference type="InterPro" id="IPR009057">
    <property type="entry name" value="Homeodomain-like_sf"/>
</dbReference>
<dbReference type="Proteomes" id="UP000325577">
    <property type="component" value="Linkage Group LG19"/>
</dbReference>
<feature type="coiled-coil region" evidence="6">
    <location>
        <begin position="3"/>
        <end position="33"/>
    </location>
</feature>
<dbReference type="FunFam" id="1.10.10.60:FF:000007">
    <property type="entry name" value="Two-component response regulator"/>
    <property type="match status" value="1"/>
</dbReference>
<evidence type="ECO:0000313" key="9">
    <source>
        <dbReference type="EMBL" id="KAA8532737.1"/>
    </source>
</evidence>
<evidence type="ECO:0000256" key="6">
    <source>
        <dbReference type="SAM" id="Coils"/>
    </source>
</evidence>
<reference evidence="9 10" key="1">
    <citation type="submission" date="2019-09" db="EMBL/GenBank/DDBJ databases">
        <title>A chromosome-level genome assembly of the Chinese tupelo Nyssa sinensis.</title>
        <authorList>
            <person name="Yang X."/>
            <person name="Kang M."/>
            <person name="Yang Y."/>
            <person name="Xiong H."/>
            <person name="Wang M."/>
            <person name="Zhang Z."/>
            <person name="Wang Z."/>
            <person name="Wu H."/>
            <person name="Ma T."/>
            <person name="Liu J."/>
            <person name="Xi Z."/>
        </authorList>
    </citation>
    <scope>NUCLEOTIDE SEQUENCE [LARGE SCALE GENOMIC DNA]</scope>
    <source>
        <strain evidence="9">J267</strain>
        <tissue evidence="9">Leaf</tissue>
    </source>
</reference>
<feature type="region of interest" description="Disordered" evidence="7">
    <location>
        <begin position="63"/>
        <end position="207"/>
    </location>
</feature>
<dbReference type="PANTHER" id="PTHR31003:SF16">
    <property type="entry name" value="TRANSCRIPTION FACTOR HHO2"/>
    <property type="match status" value="1"/>
</dbReference>
<name>A0A5J5ATM0_9ASTE</name>
<dbReference type="InterPro" id="IPR017930">
    <property type="entry name" value="Myb_dom"/>
</dbReference>
<keyword evidence="4" id="KW-0804">Transcription</keyword>
<feature type="domain" description="HTH myb-type" evidence="8">
    <location>
        <begin position="200"/>
        <end position="260"/>
    </location>
</feature>
<protein>
    <recommendedName>
        <fullName evidence="8">HTH myb-type domain-containing protein</fullName>
    </recommendedName>
</protein>
<gene>
    <name evidence="9" type="ORF">F0562_032770</name>
</gene>
<evidence type="ECO:0000256" key="4">
    <source>
        <dbReference type="ARBA" id="ARBA00023163"/>
    </source>
</evidence>
<feature type="region of interest" description="Disordered" evidence="7">
    <location>
        <begin position="290"/>
        <end position="368"/>
    </location>
</feature>
<evidence type="ECO:0000256" key="5">
    <source>
        <dbReference type="ARBA" id="ARBA00023242"/>
    </source>
</evidence>